<organism evidence="2 3">
    <name type="scientific">Fictibacillus nanhaiensis</name>
    <dbReference type="NCBI Taxonomy" id="742169"/>
    <lineage>
        <taxon>Bacteria</taxon>
        <taxon>Bacillati</taxon>
        <taxon>Bacillota</taxon>
        <taxon>Bacilli</taxon>
        <taxon>Bacillales</taxon>
        <taxon>Fictibacillaceae</taxon>
        <taxon>Fictibacillus</taxon>
    </lineage>
</organism>
<dbReference type="Pfam" id="PF02796">
    <property type="entry name" value="HTH_7"/>
    <property type="match status" value="1"/>
</dbReference>
<evidence type="ECO:0000313" key="3">
    <source>
        <dbReference type="Proteomes" id="UP001296923"/>
    </source>
</evidence>
<protein>
    <submittedName>
        <fullName evidence="2">Helix-turn-helix domain-containing protein</fullName>
    </submittedName>
</protein>
<gene>
    <name evidence="2" type="ORF">JYA63_03410</name>
</gene>
<sequence>MNFQESKDENKIPSLKVIKTNRYSSRKAYQCLNKIIYLDCIHCGVTEINNFGEDYRGFMGKRSECTPCRRRTKDARNKIGSKVKLSVSDGQKEFTYYLVSQARRYAFKDSSEEIYFICTVCEKVKEINEFYNETGSLLNKKSSCKNCTDKKNDKWKLDNTHRYLETHRKYYYKNREEIRKQVKKFRDENKQHIYLQKKAFRERHREKLYFKKKNYREKNKEKERMRIKKWFENNPLKQRFYSQLRLARKKALPDTLTEKQLSEILARYNNLCCLTGAEADLDHVIPLFIGHGGTTYENILPLSKVLNGSKQDKNIFEWAKLVHKDFGFTMERFKKVINEISNRNGMTYEEYEKYYNWCFDNPQMQAKFIIRNRKLEQEAFLIKLEEAIKMYTKGFAIKEIEREVGITRNTIYRHIKKRGMRCNRRERD</sequence>
<comment type="caution">
    <text evidence="2">The sequence shown here is derived from an EMBL/GenBank/DDBJ whole genome shotgun (WGS) entry which is preliminary data.</text>
</comment>
<dbReference type="RefSeq" id="WP_205724510.1">
    <property type="nucleotide sequence ID" value="NZ_JAFHKR010000037.1"/>
</dbReference>
<keyword evidence="3" id="KW-1185">Reference proteome</keyword>
<reference evidence="2 3" key="1">
    <citation type="submission" date="2021-01" db="EMBL/GenBank/DDBJ databases">
        <title>Genome Sequencing of Type Strains.</title>
        <authorList>
            <person name="Lemaire J.F."/>
            <person name="Inderbitzin P."/>
            <person name="Collins S.B."/>
            <person name="Wespe N."/>
            <person name="Knight-Connoni V."/>
        </authorList>
    </citation>
    <scope>NUCLEOTIDE SEQUENCE [LARGE SCALE GENOMIC DNA]</scope>
    <source>
        <strain evidence="2 3">DSM 23009</strain>
    </source>
</reference>
<proteinExistence type="predicted"/>
<name>A0ABS2ZK88_9BACL</name>
<accession>A0ABS2ZK88</accession>
<evidence type="ECO:0000313" key="2">
    <source>
        <dbReference type="EMBL" id="MBN3553299.1"/>
    </source>
</evidence>
<dbReference type="InterPro" id="IPR006120">
    <property type="entry name" value="Resolvase_HTH_dom"/>
</dbReference>
<evidence type="ECO:0000259" key="1">
    <source>
        <dbReference type="Pfam" id="PF02796"/>
    </source>
</evidence>
<feature type="domain" description="Resolvase HTH" evidence="1">
    <location>
        <begin position="372"/>
        <end position="413"/>
    </location>
</feature>
<dbReference type="EMBL" id="JAFHKR010000037">
    <property type="protein sequence ID" value="MBN3553299.1"/>
    <property type="molecule type" value="Genomic_DNA"/>
</dbReference>
<dbReference type="Proteomes" id="UP001296923">
    <property type="component" value="Unassembled WGS sequence"/>
</dbReference>
<dbReference type="Gene3D" id="1.10.10.60">
    <property type="entry name" value="Homeodomain-like"/>
    <property type="match status" value="1"/>
</dbReference>
<dbReference type="Gene3D" id="1.10.30.50">
    <property type="match status" value="1"/>
</dbReference>